<gene>
    <name evidence="6" type="ORF">GCM10022252_63140</name>
</gene>
<dbReference type="Gene3D" id="1.10.10.10">
    <property type="entry name" value="Winged helix-like DNA-binding domain superfamily/Winged helix DNA-binding domain"/>
    <property type="match status" value="1"/>
</dbReference>
<dbReference type="Gene3D" id="3.40.190.290">
    <property type="match status" value="1"/>
</dbReference>
<dbReference type="PANTHER" id="PTHR30346">
    <property type="entry name" value="TRANSCRIPTIONAL DUAL REGULATOR HCAR-RELATED"/>
    <property type="match status" value="1"/>
</dbReference>
<accession>A0ABP8BDH7</accession>
<evidence type="ECO:0000256" key="1">
    <source>
        <dbReference type="ARBA" id="ARBA00009437"/>
    </source>
</evidence>
<feature type="domain" description="HTH lysR-type" evidence="5">
    <location>
        <begin position="1"/>
        <end position="56"/>
    </location>
</feature>
<dbReference type="RefSeq" id="WP_344921796.1">
    <property type="nucleotide sequence ID" value="NZ_BAABAQ010000013.1"/>
</dbReference>
<dbReference type="InterPro" id="IPR036390">
    <property type="entry name" value="WH_DNA-bd_sf"/>
</dbReference>
<dbReference type="PROSITE" id="PS50931">
    <property type="entry name" value="HTH_LYSR"/>
    <property type="match status" value="1"/>
</dbReference>
<keyword evidence="3" id="KW-0238">DNA-binding</keyword>
<organism evidence="6 7">
    <name type="scientific">Streptosporangium oxazolinicum</name>
    <dbReference type="NCBI Taxonomy" id="909287"/>
    <lineage>
        <taxon>Bacteria</taxon>
        <taxon>Bacillati</taxon>
        <taxon>Actinomycetota</taxon>
        <taxon>Actinomycetes</taxon>
        <taxon>Streptosporangiales</taxon>
        <taxon>Streptosporangiaceae</taxon>
        <taxon>Streptosporangium</taxon>
    </lineage>
</organism>
<dbReference type="Pfam" id="PF00126">
    <property type="entry name" value="HTH_1"/>
    <property type="match status" value="1"/>
</dbReference>
<evidence type="ECO:0000259" key="5">
    <source>
        <dbReference type="PROSITE" id="PS50931"/>
    </source>
</evidence>
<comment type="caution">
    <text evidence="6">The sequence shown here is derived from an EMBL/GenBank/DDBJ whole genome shotgun (WGS) entry which is preliminary data.</text>
</comment>
<proteinExistence type="inferred from homology"/>
<comment type="similarity">
    <text evidence="1">Belongs to the LysR transcriptional regulatory family.</text>
</comment>
<keyword evidence="4" id="KW-0804">Transcription</keyword>
<name>A0ABP8BDH7_9ACTN</name>
<keyword evidence="7" id="KW-1185">Reference proteome</keyword>
<dbReference type="SUPFAM" id="SSF53850">
    <property type="entry name" value="Periplasmic binding protein-like II"/>
    <property type="match status" value="1"/>
</dbReference>
<dbReference type="InterPro" id="IPR000847">
    <property type="entry name" value="LysR_HTH_N"/>
</dbReference>
<dbReference type="EMBL" id="BAABAQ010000013">
    <property type="protein sequence ID" value="GAA4204276.1"/>
    <property type="molecule type" value="Genomic_DNA"/>
</dbReference>
<evidence type="ECO:0000313" key="6">
    <source>
        <dbReference type="EMBL" id="GAA4204276.1"/>
    </source>
</evidence>
<evidence type="ECO:0000313" key="7">
    <source>
        <dbReference type="Proteomes" id="UP001501251"/>
    </source>
</evidence>
<evidence type="ECO:0000256" key="2">
    <source>
        <dbReference type="ARBA" id="ARBA00023015"/>
    </source>
</evidence>
<dbReference type="Proteomes" id="UP001501251">
    <property type="component" value="Unassembled WGS sequence"/>
</dbReference>
<dbReference type="PRINTS" id="PR00039">
    <property type="entry name" value="HTHLYSR"/>
</dbReference>
<dbReference type="Pfam" id="PF03466">
    <property type="entry name" value="LysR_substrate"/>
    <property type="match status" value="1"/>
</dbReference>
<evidence type="ECO:0000256" key="4">
    <source>
        <dbReference type="ARBA" id="ARBA00023163"/>
    </source>
</evidence>
<dbReference type="InterPro" id="IPR036388">
    <property type="entry name" value="WH-like_DNA-bd_sf"/>
</dbReference>
<reference evidence="7" key="1">
    <citation type="journal article" date="2019" name="Int. J. Syst. Evol. Microbiol.">
        <title>The Global Catalogue of Microorganisms (GCM) 10K type strain sequencing project: providing services to taxonomists for standard genome sequencing and annotation.</title>
        <authorList>
            <consortium name="The Broad Institute Genomics Platform"/>
            <consortium name="The Broad Institute Genome Sequencing Center for Infectious Disease"/>
            <person name="Wu L."/>
            <person name="Ma J."/>
        </authorList>
    </citation>
    <scope>NUCLEOTIDE SEQUENCE [LARGE SCALE GENOMIC DNA]</scope>
    <source>
        <strain evidence="7">JCM 17388</strain>
    </source>
</reference>
<sequence length="309" mass="31537">MDPHLLRTFVTVADRRSFSDAATELGYTQSAVSQQIAALETDLGLALLHRRPVAPTPAGERLLEHAGPLLLRHRAARADVLRAAAGPAGRLAVAASALACAPAIVRSLSPGALGGTRVGLRTVARERVAGEVASGAAHLGLVDGIAAPSDPLRLPDVGPLSGFGIAEEELVVVLHSGHPLSYRRSLDLTDLTDALWLRAPVAVPVERLRELAGGGGFRTAFGYDGEDVRTVLNLVAAGHGLVLLPASVAAEAVGTMAGTMAAGVPLSSPRVVHRVEVLYAEAAGPAATLAAQLRQPPSSTPPGTSASGS</sequence>
<protein>
    <recommendedName>
        <fullName evidence="5">HTH lysR-type domain-containing protein</fullName>
    </recommendedName>
</protein>
<keyword evidence="2" id="KW-0805">Transcription regulation</keyword>
<dbReference type="InterPro" id="IPR005119">
    <property type="entry name" value="LysR_subst-bd"/>
</dbReference>
<dbReference type="PANTHER" id="PTHR30346:SF29">
    <property type="entry name" value="LYSR SUBSTRATE-BINDING"/>
    <property type="match status" value="1"/>
</dbReference>
<evidence type="ECO:0000256" key="3">
    <source>
        <dbReference type="ARBA" id="ARBA00023125"/>
    </source>
</evidence>
<dbReference type="SUPFAM" id="SSF46785">
    <property type="entry name" value="Winged helix' DNA-binding domain"/>
    <property type="match status" value="1"/>
</dbReference>